<comment type="caution">
    <text evidence="3">The sequence shown here is derived from an EMBL/GenBank/DDBJ whole genome shotgun (WGS) entry which is preliminary data.</text>
</comment>
<organism evidence="3 4">
    <name type="scientific">Methylophaga aminisulfidivorans MP</name>
    <dbReference type="NCBI Taxonomy" id="1026882"/>
    <lineage>
        <taxon>Bacteria</taxon>
        <taxon>Pseudomonadati</taxon>
        <taxon>Pseudomonadota</taxon>
        <taxon>Gammaproteobacteria</taxon>
        <taxon>Thiotrichales</taxon>
        <taxon>Piscirickettsiaceae</taxon>
        <taxon>Methylophaga</taxon>
    </lineage>
</organism>
<dbReference type="InterPro" id="IPR050921">
    <property type="entry name" value="T4SS_GSP_E_ATPase"/>
</dbReference>
<proteinExistence type="inferred from homology"/>
<evidence type="ECO:0000256" key="1">
    <source>
        <dbReference type="ARBA" id="ARBA00006611"/>
    </source>
</evidence>
<protein>
    <submittedName>
        <fullName evidence="3">Twitching motility protein</fullName>
    </submittedName>
</protein>
<dbReference type="OrthoDB" id="6189814at2"/>
<dbReference type="GO" id="GO:0016887">
    <property type="term" value="F:ATP hydrolysis activity"/>
    <property type="evidence" value="ECO:0007669"/>
    <property type="project" value="InterPro"/>
</dbReference>
<evidence type="ECO:0000259" key="2">
    <source>
        <dbReference type="Pfam" id="PF00437"/>
    </source>
</evidence>
<dbReference type="InterPro" id="IPR001482">
    <property type="entry name" value="T2SS/T4SS_dom"/>
</dbReference>
<comment type="similarity">
    <text evidence="1">Belongs to the GSP E family.</text>
</comment>
<dbReference type="SUPFAM" id="SSF52540">
    <property type="entry name" value="P-loop containing nucleoside triphosphate hydrolases"/>
    <property type="match status" value="1"/>
</dbReference>
<evidence type="ECO:0000313" key="3">
    <source>
        <dbReference type="EMBL" id="EGL53980.1"/>
    </source>
</evidence>
<dbReference type="PANTHER" id="PTHR30486:SF16">
    <property type="entry name" value="TWITCHING MOTILITY PROTEIN PILT"/>
    <property type="match status" value="1"/>
</dbReference>
<sequence length="324" mass="36535">MKPNLNDLKIYSEFAVATIGNDVQIIKEGEQWETLSGLYKEILDVYKPDKPTEVNDPSIEWDGDRWRCQVYNSAYGWGCALRRNPSKIPHLVEELKFIPNEIMPLTQGTGLVLIAGPTGGGKTTTMASILDYLSQSKSLGQTVTIEEPIEYMHTNPLITQREVGVTVNGFFEGVHEAMRQFPKNIVIGEIRHPDTAEAAVQAGLTGHRVFATLHAENIADVITRMFALLDDQHDQLFPQALQGIICQHLVHGVDGNTYCIYESIRVTQQVRSILTEGTTALPRLNHEMYQQKRKTLSEFAHKLVISGQLHPEEVTRWSKNIQRF</sequence>
<dbReference type="RefSeq" id="WP_007146228.1">
    <property type="nucleotide sequence ID" value="NZ_AFIG01000002.1"/>
</dbReference>
<reference evidence="3 4" key="1">
    <citation type="journal article" date="2011" name="J. Bacteriol.">
        <title>Draft genome sequence of Methylophaga aminisulfidivorans MP T.</title>
        <authorList>
            <person name="Han G.H."/>
            <person name="Kim W."/>
            <person name="Chun J."/>
            <person name="Kim S.W."/>
        </authorList>
    </citation>
    <scope>NUCLEOTIDE SEQUENCE [LARGE SCALE GENOMIC DNA]</scope>
    <source>
        <strain evidence="4">MP(T)</strain>
    </source>
</reference>
<keyword evidence="4" id="KW-1185">Reference proteome</keyword>
<dbReference type="Gene3D" id="3.40.50.300">
    <property type="entry name" value="P-loop containing nucleotide triphosphate hydrolases"/>
    <property type="match status" value="1"/>
</dbReference>
<feature type="domain" description="Bacterial type II secretion system protein E" evidence="2">
    <location>
        <begin position="105"/>
        <end position="256"/>
    </location>
</feature>
<accession>F5T0Y1</accession>
<dbReference type="eggNOG" id="COG2805">
    <property type="taxonomic scope" value="Bacteria"/>
</dbReference>
<dbReference type="STRING" id="1026882.MAMP_00421"/>
<name>F5T0Y1_9GAMM</name>
<dbReference type="Pfam" id="PF00437">
    <property type="entry name" value="T2SSE"/>
    <property type="match status" value="1"/>
</dbReference>
<dbReference type="InterPro" id="IPR027417">
    <property type="entry name" value="P-loop_NTPase"/>
</dbReference>
<gene>
    <name evidence="3" type="ORF">MAMP_00421</name>
</gene>
<dbReference type="PANTHER" id="PTHR30486">
    <property type="entry name" value="TWITCHING MOTILITY PROTEIN PILT"/>
    <property type="match status" value="1"/>
</dbReference>
<dbReference type="EMBL" id="AFIG01000002">
    <property type="protein sequence ID" value="EGL53980.1"/>
    <property type="molecule type" value="Genomic_DNA"/>
</dbReference>
<evidence type="ECO:0000313" key="4">
    <source>
        <dbReference type="Proteomes" id="UP000003544"/>
    </source>
</evidence>
<dbReference type="Proteomes" id="UP000003544">
    <property type="component" value="Unassembled WGS sequence"/>
</dbReference>
<dbReference type="AlphaFoldDB" id="F5T0Y1"/>